<organism evidence="2 3">
    <name type="scientific">Fuscibacter oryzae</name>
    <dbReference type="NCBI Taxonomy" id="2803939"/>
    <lineage>
        <taxon>Bacteria</taxon>
        <taxon>Pseudomonadati</taxon>
        <taxon>Pseudomonadota</taxon>
        <taxon>Alphaproteobacteria</taxon>
        <taxon>Rhodobacterales</taxon>
        <taxon>Paracoccaceae</taxon>
        <taxon>Fuscibacter</taxon>
    </lineage>
</organism>
<sequence length="335" mass="36374">MAPSGDGWLIISDRPVAVAMPDTLAVGVFVAEFTLPLPDTATLLCDMATQEGGERGFSLFYQPEVGLMLRNRQGARLVRHLVPGRLPDSPGTARLTLGFDTLADTWQMRLEVVEGPAMPARTARGADPLPLCPGDIGLLSAEPHRQRRHPAVLWFGLAQGTVPPVRVAWIGLRSPVQTPRGPVAAGRLQPGDLVMTEDDGPQPLLSLRRMALPACGSFAPVLLRAPFLPSQHDLLVSSDQRVLMRGPEVEYLFGEDEVLICAAALIDGRTALDEQRRMIAPSVALLFERPQILNVDSCGLLAALPEDQPPRRCLLDYEAQMLMTQLGRGAARRRA</sequence>
<feature type="domain" description="Hedgehog/Intein (Hint)" evidence="1">
    <location>
        <begin position="175"/>
        <end position="298"/>
    </location>
</feature>
<dbReference type="RefSeq" id="WP_202661687.1">
    <property type="nucleotide sequence ID" value="NZ_JAESVP010000006.1"/>
</dbReference>
<evidence type="ECO:0000313" key="3">
    <source>
        <dbReference type="Proteomes" id="UP000619033"/>
    </source>
</evidence>
<dbReference type="InterPro" id="IPR028992">
    <property type="entry name" value="Hedgehog/Intein_dom"/>
</dbReference>
<accession>A0A8J7SWP5</accession>
<evidence type="ECO:0000313" key="2">
    <source>
        <dbReference type="EMBL" id="MBL4929154.1"/>
    </source>
</evidence>
<dbReference type="EMBL" id="JAESVP010000006">
    <property type="protein sequence ID" value="MBL4929154.1"/>
    <property type="molecule type" value="Genomic_DNA"/>
</dbReference>
<proteinExistence type="predicted"/>
<dbReference type="Pfam" id="PF13403">
    <property type="entry name" value="Hint_2"/>
    <property type="match status" value="1"/>
</dbReference>
<keyword evidence="3" id="KW-1185">Reference proteome</keyword>
<name>A0A8J7SWP5_9RHOB</name>
<protein>
    <submittedName>
        <fullName evidence="2">Hint domain-containing protein</fullName>
    </submittedName>
</protein>
<gene>
    <name evidence="2" type="ORF">JI744_13650</name>
</gene>
<dbReference type="Proteomes" id="UP000619033">
    <property type="component" value="Unassembled WGS sequence"/>
</dbReference>
<comment type="caution">
    <text evidence="2">The sequence shown here is derived from an EMBL/GenBank/DDBJ whole genome shotgun (WGS) entry which is preliminary data.</text>
</comment>
<reference evidence="2" key="1">
    <citation type="submission" date="2021-01" db="EMBL/GenBank/DDBJ databases">
        <title>Genome seq and assembly of Tabrizicola sp. KVB23.</title>
        <authorList>
            <person name="Chhetri G."/>
        </authorList>
    </citation>
    <scope>NUCLEOTIDE SEQUENCE</scope>
    <source>
        <strain evidence="2">KVB23</strain>
    </source>
</reference>
<evidence type="ECO:0000259" key="1">
    <source>
        <dbReference type="Pfam" id="PF13403"/>
    </source>
</evidence>
<dbReference type="AlphaFoldDB" id="A0A8J7SWP5"/>